<protein>
    <submittedName>
        <fullName evidence="2">DUF996 domain-containing protein</fullName>
    </submittedName>
</protein>
<keyword evidence="1" id="KW-0472">Membrane</keyword>
<dbReference type="OMA" id="RRDIFNN"/>
<sequence length="190" mass="20423">MSLSNAKVYGGIGAILQLIGPLVGSTGVILSIVGLVLVFIAVKMISEETRDDRIFSLYLKGFISMLVGLVLFIAVVFATVGSAIFRMTGKAMMSPAHMISLLIPILAGLVILWIAYIVGTYFQKKSFELITQYTGVDMFKTAGLIYFIGALLIIVAIGFLVIIIAAILEVVAFFSLPEEIKESEIAPVSP</sequence>
<evidence type="ECO:0000256" key="1">
    <source>
        <dbReference type="SAM" id="Phobius"/>
    </source>
</evidence>
<gene>
    <name evidence="2" type="ORF">HA331_00920</name>
</gene>
<dbReference type="Pfam" id="PF06195">
    <property type="entry name" value="DUF996"/>
    <property type="match status" value="1"/>
</dbReference>
<evidence type="ECO:0000313" key="2">
    <source>
        <dbReference type="EMBL" id="HII60326.1"/>
    </source>
</evidence>
<accession>A0A832T2Y9</accession>
<name>A0A832T2Y9_PYRHR</name>
<proteinExistence type="predicted"/>
<evidence type="ECO:0000313" key="3">
    <source>
        <dbReference type="Proteomes" id="UP000617544"/>
    </source>
</evidence>
<feature type="transmembrane region" description="Helical" evidence="1">
    <location>
        <begin position="62"/>
        <end position="85"/>
    </location>
</feature>
<dbReference type="EMBL" id="DUJN01000002">
    <property type="protein sequence ID" value="HII60326.1"/>
    <property type="molecule type" value="Genomic_DNA"/>
</dbReference>
<comment type="caution">
    <text evidence="2">The sequence shown here is derived from an EMBL/GenBank/DDBJ whole genome shotgun (WGS) entry which is preliminary data.</text>
</comment>
<feature type="transmembrane region" description="Helical" evidence="1">
    <location>
        <begin position="143"/>
        <end position="168"/>
    </location>
</feature>
<feature type="transmembrane region" description="Helical" evidence="1">
    <location>
        <begin position="97"/>
        <end position="122"/>
    </location>
</feature>
<dbReference type="PIRSF" id="PIRSF019678">
    <property type="entry name" value="UCP019678"/>
    <property type="match status" value="1"/>
</dbReference>
<reference evidence="2" key="1">
    <citation type="journal article" date="2020" name="bioRxiv">
        <title>A rank-normalized archaeal taxonomy based on genome phylogeny resolves widespread incomplete and uneven classifications.</title>
        <authorList>
            <person name="Rinke C."/>
            <person name="Chuvochina M."/>
            <person name="Mussig A.J."/>
            <person name="Chaumeil P.-A."/>
            <person name="Waite D.W."/>
            <person name="Whitman W.B."/>
            <person name="Parks D.H."/>
            <person name="Hugenholtz P."/>
        </authorList>
    </citation>
    <scope>NUCLEOTIDE SEQUENCE</scope>
    <source>
        <strain evidence="2">UBA8834</strain>
    </source>
</reference>
<dbReference type="AlphaFoldDB" id="A0A832T2Y9"/>
<dbReference type="InterPro" id="IPR010397">
    <property type="entry name" value="DUF996"/>
</dbReference>
<organism evidence="2 3">
    <name type="scientific">Pyrococcus horikoshii</name>
    <dbReference type="NCBI Taxonomy" id="53953"/>
    <lineage>
        <taxon>Archaea</taxon>
        <taxon>Methanobacteriati</taxon>
        <taxon>Methanobacteriota</taxon>
        <taxon>Thermococci</taxon>
        <taxon>Thermococcales</taxon>
        <taxon>Thermococcaceae</taxon>
        <taxon>Pyrococcus</taxon>
    </lineage>
</organism>
<keyword evidence="1" id="KW-0812">Transmembrane</keyword>
<dbReference type="GeneID" id="1443648"/>
<feature type="transmembrane region" description="Helical" evidence="1">
    <location>
        <begin position="12"/>
        <end position="42"/>
    </location>
</feature>
<dbReference type="Proteomes" id="UP000617544">
    <property type="component" value="Unassembled WGS sequence"/>
</dbReference>
<dbReference type="RefSeq" id="WP_010885411.1">
    <property type="nucleotide sequence ID" value="NZ_DUJN01000002.1"/>
</dbReference>
<keyword evidence="1" id="KW-1133">Transmembrane helix</keyword>